<keyword evidence="5 6" id="KW-0472">Membrane</keyword>
<keyword evidence="9" id="KW-1185">Reference proteome</keyword>
<evidence type="ECO:0000256" key="4">
    <source>
        <dbReference type="ARBA" id="ARBA00022989"/>
    </source>
</evidence>
<dbReference type="Gene3D" id="1.20.1640.10">
    <property type="entry name" value="Multidrug efflux transporter AcrB transmembrane domain"/>
    <property type="match status" value="2"/>
</dbReference>
<evidence type="ECO:0000313" key="8">
    <source>
        <dbReference type="EMBL" id="MBC5996846.1"/>
    </source>
</evidence>
<protein>
    <submittedName>
        <fullName evidence="8">MMPL family transporter</fullName>
    </submittedName>
</protein>
<comment type="subcellular location">
    <subcellularLocation>
        <location evidence="1">Cell membrane</location>
        <topology evidence="1">Multi-pass membrane protein</topology>
    </subcellularLocation>
</comment>
<evidence type="ECO:0000256" key="3">
    <source>
        <dbReference type="ARBA" id="ARBA00022692"/>
    </source>
</evidence>
<evidence type="ECO:0000256" key="2">
    <source>
        <dbReference type="ARBA" id="ARBA00022475"/>
    </source>
</evidence>
<keyword evidence="3 6" id="KW-0812">Transmembrane</keyword>
<dbReference type="PANTHER" id="PTHR33406">
    <property type="entry name" value="MEMBRANE PROTEIN MJ1562-RELATED"/>
    <property type="match status" value="1"/>
</dbReference>
<dbReference type="SUPFAM" id="SSF82866">
    <property type="entry name" value="Multidrug efflux transporter AcrB transmembrane domain"/>
    <property type="match status" value="2"/>
</dbReference>
<dbReference type="PANTHER" id="PTHR33406:SF13">
    <property type="entry name" value="MEMBRANE PROTEIN YDFJ"/>
    <property type="match status" value="1"/>
</dbReference>
<comment type="caution">
    <text evidence="8">The sequence shown here is derived from an EMBL/GenBank/DDBJ whole genome shotgun (WGS) entry which is preliminary data.</text>
</comment>
<dbReference type="InterPro" id="IPR050545">
    <property type="entry name" value="Mycobact_MmpL"/>
</dbReference>
<feature type="transmembrane region" description="Helical" evidence="6">
    <location>
        <begin position="346"/>
        <end position="369"/>
    </location>
</feature>
<dbReference type="InterPro" id="IPR004869">
    <property type="entry name" value="MMPL_dom"/>
</dbReference>
<reference evidence="8 9" key="1">
    <citation type="submission" date="2020-08" db="EMBL/GenBank/DDBJ databases">
        <authorList>
            <person name="Liu C."/>
            <person name="Sun Q."/>
        </authorList>
    </citation>
    <scope>NUCLEOTIDE SEQUENCE [LARGE SCALE GENOMIC DNA]</scope>
    <source>
        <strain evidence="8 9">NSJ-18</strain>
    </source>
</reference>
<keyword evidence="2" id="KW-1003">Cell membrane</keyword>
<proteinExistence type="predicted"/>
<dbReference type="EMBL" id="JACRWE010000003">
    <property type="protein sequence ID" value="MBC5996846.1"/>
    <property type="molecule type" value="Genomic_DNA"/>
</dbReference>
<feature type="domain" description="Membrane transport protein MMPL" evidence="7">
    <location>
        <begin position="454"/>
        <end position="671"/>
    </location>
</feature>
<feature type="transmembrane region" description="Helical" evidence="6">
    <location>
        <begin position="612"/>
        <end position="633"/>
    </location>
</feature>
<feature type="transmembrane region" description="Helical" evidence="6">
    <location>
        <begin position="570"/>
        <end position="591"/>
    </location>
</feature>
<accession>A0ABR7JQG7</accession>
<evidence type="ECO:0000256" key="1">
    <source>
        <dbReference type="ARBA" id="ARBA00004651"/>
    </source>
</evidence>
<dbReference type="Proteomes" id="UP000609849">
    <property type="component" value="Unassembled WGS sequence"/>
</dbReference>
<feature type="domain" description="Membrane transport protein MMPL" evidence="7">
    <location>
        <begin position="135"/>
        <end position="323"/>
    </location>
</feature>
<evidence type="ECO:0000256" key="5">
    <source>
        <dbReference type="ARBA" id="ARBA00023136"/>
    </source>
</evidence>
<feature type="transmembrane region" description="Helical" evidence="6">
    <location>
        <begin position="298"/>
        <end position="325"/>
    </location>
</feature>
<feature type="transmembrane region" description="Helical" evidence="6">
    <location>
        <begin position="270"/>
        <end position="292"/>
    </location>
</feature>
<evidence type="ECO:0000256" key="6">
    <source>
        <dbReference type="SAM" id="Phobius"/>
    </source>
</evidence>
<dbReference type="Pfam" id="PF03176">
    <property type="entry name" value="MMPL"/>
    <property type="match status" value="2"/>
</dbReference>
<gene>
    <name evidence="8" type="ORF">H8923_08745</name>
</gene>
<evidence type="ECO:0000313" key="9">
    <source>
        <dbReference type="Proteomes" id="UP000609849"/>
    </source>
</evidence>
<dbReference type="RefSeq" id="WP_153971686.1">
    <property type="nucleotide sequence ID" value="NZ_JACRWE010000003.1"/>
</dbReference>
<keyword evidence="4 6" id="KW-1133">Transmembrane helix</keyword>
<sequence>MKKLSEQILKHKFIVLIVFFLLTLFSIFAMQMVKVNFDMVEYLPEDSKSTISLKIMEEQFDKSPPNLRIMLEDVSVAKALEYKKLISQVDGVEEVTWMDDYVNVEQPLDMIDKSILETSYKDRNALIEVVVEDEEGLIATIAQLKTLVGEDGVVSGDAATLSFAQSSTNEEISKIMAFLIPIIIFILMISTSSWFEPFLFLFTVGISILINRGTNVFLGEVSFITEATASILQLAVSIDYAVFLLHRFADFRNEGMNVKEAMLNAMTRSFSSILASGATTVLGFLALTLMRFKIGPDLGIVLAKGIVFSLLSVLLLLPVLTIYTYKIIDKTQHRSFMPSFKNLGNLSMKIGPIVVALIILIVAPCYIAQGKSNFTYGASSMASGEETEIGRDTIKTNNIFGKSNSLVFLLPRDKTALEKEFGEEVSNIDSVSNIMSYSMTVGNEIPKGFVPEDQLSALVSEDYSRMIITLNAEEESKEAFKAVEDIRSLGEKYFGEDCYLAGGSASAYDIKETVTNDNKVTTIAAIIAIGIVILITYKSLSVPLLLLIAIESAIWINLSVSYFSNSEIAYIGYMVISAVQLGATVDYAILFANEYLSNRKQYDKHISIKNTISHATGSILTSASILSISGFALGNISTNTVIVQLGTLLGRGTVISAISVLFFLPTILIMFDKVIEKTTYKSEFYKGEVHYEFAHEK</sequence>
<name>A0ABR7JQG7_9FIRM</name>
<evidence type="ECO:0000259" key="7">
    <source>
        <dbReference type="Pfam" id="PF03176"/>
    </source>
</evidence>
<feature type="transmembrane region" description="Helical" evidence="6">
    <location>
        <begin position="653"/>
        <end position="671"/>
    </location>
</feature>
<feature type="transmembrane region" description="Helical" evidence="6">
    <location>
        <begin position="12"/>
        <end position="33"/>
    </location>
</feature>
<organism evidence="8 9">
    <name type="scientific">Romboutsia faecis</name>
    <dbReference type="NCBI Taxonomy" id="2764597"/>
    <lineage>
        <taxon>Bacteria</taxon>
        <taxon>Bacillati</taxon>
        <taxon>Bacillota</taxon>
        <taxon>Clostridia</taxon>
        <taxon>Peptostreptococcales</taxon>
        <taxon>Peptostreptococcaceae</taxon>
        <taxon>Romboutsia</taxon>
    </lineage>
</organism>